<dbReference type="InterPro" id="IPR014729">
    <property type="entry name" value="Rossmann-like_a/b/a_fold"/>
</dbReference>
<dbReference type="InterPro" id="IPR003848">
    <property type="entry name" value="DUF218"/>
</dbReference>
<protein>
    <submittedName>
        <fullName evidence="2">YdcF family protein</fullName>
    </submittedName>
</protein>
<gene>
    <name evidence="2" type="ORF">ACFSY7_13590</name>
</gene>
<feature type="domain" description="DUF218" evidence="1">
    <location>
        <begin position="36"/>
        <end position="161"/>
    </location>
</feature>
<sequence>MKKIFGALSMVAAIYSLTSVALRRGHYPKANGVYPYVLVLGAKVQRDGTPTNALRYRLDVAAAYATRYPHVHVIVSGGQGFDENHTEASVMKRYLTKQGIDAARITEEDRSTSTYENIVFTHKLLPEMTQVTIISNDYHLERAKVLAKWQGLKVDTLGAKTPGGIRRKVREREKLAILRAWLFGR</sequence>
<organism evidence="2 3">
    <name type="scientific">Kurthia populi</name>
    <dbReference type="NCBI Taxonomy" id="1562132"/>
    <lineage>
        <taxon>Bacteria</taxon>
        <taxon>Bacillati</taxon>
        <taxon>Bacillota</taxon>
        <taxon>Bacilli</taxon>
        <taxon>Bacillales</taxon>
        <taxon>Caryophanaceae</taxon>
        <taxon>Kurthia</taxon>
    </lineage>
</organism>
<evidence type="ECO:0000313" key="2">
    <source>
        <dbReference type="EMBL" id="MFD2869522.1"/>
    </source>
</evidence>
<dbReference type="InterPro" id="IPR051599">
    <property type="entry name" value="Cell_Envelope_Assoc"/>
</dbReference>
<dbReference type="RefSeq" id="WP_139995718.1">
    <property type="nucleotide sequence ID" value="NZ_JBHUOR010000119.1"/>
</dbReference>
<accession>A0ABW5Y395</accession>
<dbReference type="EMBL" id="JBHUOR010000119">
    <property type="protein sequence ID" value="MFD2869522.1"/>
    <property type="molecule type" value="Genomic_DNA"/>
</dbReference>
<proteinExistence type="predicted"/>
<evidence type="ECO:0000259" key="1">
    <source>
        <dbReference type="Pfam" id="PF02698"/>
    </source>
</evidence>
<dbReference type="Gene3D" id="3.40.50.620">
    <property type="entry name" value="HUPs"/>
    <property type="match status" value="1"/>
</dbReference>
<evidence type="ECO:0000313" key="3">
    <source>
        <dbReference type="Proteomes" id="UP001597568"/>
    </source>
</evidence>
<dbReference type="PANTHER" id="PTHR30336">
    <property type="entry name" value="INNER MEMBRANE PROTEIN, PROBABLE PERMEASE"/>
    <property type="match status" value="1"/>
</dbReference>
<dbReference type="Proteomes" id="UP001597568">
    <property type="component" value="Unassembled WGS sequence"/>
</dbReference>
<keyword evidence="3" id="KW-1185">Reference proteome</keyword>
<dbReference type="PANTHER" id="PTHR30336:SF4">
    <property type="entry name" value="ENVELOPE BIOGENESIS FACTOR ELYC"/>
    <property type="match status" value="1"/>
</dbReference>
<dbReference type="CDD" id="cd06259">
    <property type="entry name" value="YdcF-like"/>
    <property type="match status" value="1"/>
</dbReference>
<name>A0ABW5Y395_9BACL</name>
<comment type="caution">
    <text evidence="2">The sequence shown here is derived from an EMBL/GenBank/DDBJ whole genome shotgun (WGS) entry which is preliminary data.</text>
</comment>
<dbReference type="Pfam" id="PF02698">
    <property type="entry name" value="DUF218"/>
    <property type="match status" value="1"/>
</dbReference>
<reference evidence="3" key="1">
    <citation type="journal article" date="2019" name="Int. J. Syst. Evol. Microbiol.">
        <title>The Global Catalogue of Microorganisms (GCM) 10K type strain sequencing project: providing services to taxonomists for standard genome sequencing and annotation.</title>
        <authorList>
            <consortium name="The Broad Institute Genomics Platform"/>
            <consortium name="The Broad Institute Genome Sequencing Center for Infectious Disease"/>
            <person name="Wu L."/>
            <person name="Ma J."/>
        </authorList>
    </citation>
    <scope>NUCLEOTIDE SEQUENCE [LARGE SCALE GENOMIC DNA]</scope>
    <source>
        <strain evidence="3">KCTC 33522</strain>
    </source>
</reference>